<evidence type="ECO:0000256" key="2">
    <source>
        <dbReference type="SAM" id="Phobius"/>
    </source>
</evidence>
<dbReference type="GeneID" id="28820474"/>
<organism evidence="3 4">
    <name type="scientific">Mollisia scopiformis</name>
    <name type="common">Conifer needle endophyte fungus</name>
    <name type="synonym">Phialocephala scopiformis</name>
    <dbReference type="NCBI Taxonomy" id="149040"/>
    <lineage>
        <taxon>Eukaryota</taxon>
        <taxon>Fungi</taxon>
        <taxon>Dikarya</taxon>
        <taxon>Ascomycota</taxon>
        <taxon>Pezizomycotina</taxon>
        <taxon>Leotiomycetes</taxon>
        <taxon>Helotiales</taxon>
        <taxon>Mollisiaceae</taxon>
        <taxon>Mollisia</taxon>
    </lineage>
</organism>
<proteinExistence type="inferred from homology"/>
<reference evidence="3 4" key="1">
    <citation type="submission" date="2015-10" db="EMBL/GenBank/DDBJ databases">
        <title>Full genome of DAOMC 229536 Phialocephala scopiformis, a fungal endophyte of spruce producing the potent anti-insectan compound rugulosin.</title>
        <authorList>
            <consortium name="DOE Joint Genome Institute"/>
            <person name="Walker A.K."/>
            <person name="Frasz S.L."/>
            <person name="Seifert K.A."/>
            <person name="Miller J.D."/>
            <person name="Mondo S.J."/>
            <person name="Labutti K."/>
            <person name="Lipzen A."/>
            <person name="Dockter R."/>
            <person name="Kennedy M."/>
            <person name="Grigoriev I.V."/>
            <person name="Spatafora J.W."/>
        </authorList>
    </citation>
    <scope>NUCLEOTIDE SEQUENCE [LARGE SCALE GENOMIC DNA]</scope>
    <source>
        <strain evidence="3 4">CBS 120377</strain>
    </source>
</reference>
<feature type="transmembrane region" description="Helical" evidence="2">
    <location>
        <begin position="49"/>
        <end position="73"/>
    </location>
</feature>
<dbReference type="PANTHER" id="PTHR33365">
    <property type="entry name" value="YALI0B05434P"/>
    <property type="match status" value="1"/>
</dbReference>
<dbReference type="AlphaFoldDB" id="A0A194XC60"/>
<evidence type="ECO:0000313" key="3">
    <source>
        <dbReference type="EMBL" id="KUJ17749.1"/>
    </source>
</evidence>
<dbReference type="OrthoDB" id="3687641at2759"/>
<protein>
    <submittedName>
        <fullName evidence="3">Uncharacterized protein</fullName>
    </submittedName>
</protein>
<evidence type="ECO:0000313" key="4">
    <source>
        <dbReference type="Proteomes" id="UP000070700"/>
    </source>
</evidence>
<keyword evidence="2" id="KW-0472">Membrane</keyword>
<dbReference type="InParanoid" id="A0A194XC60"/>
<dbReference type="KEGG" id="psco:LY89DRAFT_615981"/>
<name>A0A194XC60_MOLSC</name>
<evidence type="ECO:0000256" key="1">
    <source>
        <dbReference type="ARBA" id="ARBA00035112"/>
    </source>
</evidence>
<dbReference type="RefSeq" id="XP_018072104.1">
    <property type="nucleotide sequence ID" value="XM_018210748.1"/>
</dbReference>
<sequence length="316" mass="36752">MWFSRPQRYQALDEEEKPLQQDNSSSDSLPTPRRVSFQDDFLPRRYWRYLICLSIINFLILVTSCVLLLSWFINAPHGRNALLKATDSFIAPVLDKLTISTSVKMMNATLYPGPNPSLARQKPNPEVDAWWDELELLRTIPITKAQVLKLGKDPEIVAKFDDEYWGLGDDAYMAQVDVFHQMHCLNQLRKLIYPTYYNYTQNDIHHAELWYVHLNHCVDVLAQNLMCTGNTDLYTLNWMETQGYPFPDFNINHQCRDFDALLEWRKKESVDLDKWVAQKKPEGAKQVEPSEGIKQLLSAEHEKAGWGSDWHSHGHG</sequence>
<dbReference type="STRING" id="149040.A0A194XC60"/>
<dbReference type="PANTHER" id="PTHR33365:SF14">
    <property type="entry name" value="TAT PATHWAY SIGNAL SEQUENCE"/>
    <property type="match status" value="1"/>
</dbReference>
<keyword evidence="2" id="KW-0812">Transmembrane</keyword>
<dbReference type="GO" id="GO:0043386">
    <property type="term" value="P:mycotoxin biosynthetic process"/>
    <property type="evidence" value="ECO:0007669"/>
    <property type="project" value="InterPro"/>
</dbReference>
<dbReference type="Pfam" id="PF11807">
    <property type="entry name" value="UstYa"/>
    <property type="match status" value="1"/>
</dbReference>
<accession>A0A194XC60</accession>
<comment type="similarity">
    <text evidence="1">Belongs to the ustYa family.</text>
</comment>
<dbReference type="Proteomes" id="UP000070700">
    <property type="component" value="Unassembled WGS sequence"/>
</dbReference>
<keyword evidence="2" id="KW-1133">Transmembrane helix</keyword>
<gene>
    <name evidence="3" type="ORF">LY89DRAFT_615981</name>
</gene>
<keyword evidence="4" id="KW-1185">Reference proteome</keyword>
<dbReference type="InterPro" id="IPR021765">
    <property type="entry name" value="UstYa-like"/>
</dbReference>
<dbReference type="EMBL" id="KQ947414">
    <property type="protein sequence ID" value="KUJ17749.1"/>
    <property type="molecule type" value="Genomic_DNA"/>
</dbReference>